<name>A0A556QPJ8_9BACT</name>
<reference evidence="3 4" key="1">
    <citation type="submission" date="2019-07" db="EMBL/GenBank/DDBJ databases">
        <title>Description of 53C-WASEF.</title>
        <authorList>
            <person name="Pitt A."/>
            <person name="Hahn M.W."/>
        </authorList>
    </citation>
    <scope>NUCLEOTIDE SEQUENCE [LARGE SCALE GENOMIC DNA]</scope>
    <source>
        <strain evidence="3 4">53C-WASEF</strain>
    </source>
</reference>
<dbReference type="Proteomes" id="UP000315648">
    <property type="component" value="Unassembled WGS sequence"/>
</dbReference>
<evidence type="ECO:0000313" key="4">
    <source>
        <dbReference type="Proteomes" id="UP000315648"/>
    </source>
</evidence>
<dbReference type="SUPFAM" id="SSF49344">
    <property type="entry name" value="CBD9-like"/>
    <property type="match status" value="1"/>
</dbReference>
<sequence>MKVTLLCFSLLALASLAHSQPASATSLKFQVDRYGQSARSDYPGKVKSDDELRADIELQRQALPVPGGPEKDAYGGVAGSGAAYGLKKTGFFHVGTAGDRQVLVTPEGNVFFHIAVCGLHNIDDYTVVQGREHTYEWLPDAKGEFATAWRSGGSGVLSFQITNWIRKFKKPYDQNEWLAQSITRLRAWGFNSTGAFSIANATTRGLRVPYTAALPIESAPGAKLLPDQIGAAKLIDPFAPETVAALDKAFASSLPAQAKDPLLIGYFLGNEQHFELLPRLIPGYKGDVAAKIRLVDMLREKYRDIAAFNDAWKPAQPFADFESAKDAALSVRSEAGAADMHAFLKLYLATYYALVRDTFKKYDANHLLIGSRWTPGTSGYEDIVRIGGKYVDVVSINYYTHGIDKGFLTRAHEWSGGRPIILSEWHYGSTASGLGGGAIEVKTLADRGHAYRNYLEQSASLPFIVGSEWFIYADQSITGRWFSGFHGEGGNTGLVDVTDRPYADLVAAAKLTNDRIYDVMLGKKKPYAFQDPKFTGGKSAAAANRVVRVHRAPPGIALDGTTNNWPGVPTEPVDALRLVNGLPNPALRGDFRLCWDERFLYLHILVKDPTPLQNKRAHGGLWSGDGVELFVGGKDLKTTTGIVFDDRQVIFGAAETAPLFVAHAGGEAEGRRLAKECRAIVVKDVSGSGYVIAAALPWSMFGVTPENGVEFLFDVAVNNSDDGHLRIQQLMWNGNHDNSTHRGAWGRARLVTN</sequence>
<evidence type="ECO:0000313" key="3">
    <source>
        <dbReference type="EMBL" id="TSJ78570.1"/>
    </source>
</evidence>
<keyword evidence="4" id="KW-1185">Reference proteome</keyword>
<feature type="signal peptide" evidence="1">
    <location>
        <begin position="1"/>
        <end position="24"/>
    </location>
</feature>
<proteinExistence type="predicted"/>
<dbReference type="InterPro" id="IPR017853">
    <property type="entry name" value="GH"/>
</dbReference>
<dbReference type="Gene3D" id="2.60.40.1190">
    <property type="match status" value="1"/>
</dbReference>
<dbReference type="GO" id="GO:0016052">
    <property type="term" value="P:carbohydrate catabolic process"/>
    <property type="evidence" value="ECO:0007669"/>
    <property type="project" value="InterPro"/>
</dbReference>
<protein>
    <recommendedName>
        <fullName evidence="2">Carbohydrate-binding domain-containing protein</fullName>
    </recommendedName>
</protein>
<dbReference type="Gene3D" id="3.20.20.80">
    <property type="entry name" value="Glycosidases"/>
    <property type="match status" value="1"/>
</dbReference>
<evidence type="ECO:0000259" key="2">
    <source>
        <dbReference type="Pfam" id="PF06452"/>
    </source>
</evidence>
<dbReference type="GO" id="GO:0030246">
    <property type="term" value="F:carbohydrate binding"/>
    <property type="evidence" value="ECO:0007669"/>
    <property type="project" value="InterPro"/>
</dbReference>
<gene>
    <name evidence="3" type="ORF">FPL22_04520</name>
</gene>
<dbReference type="InterPro" id="IPR010502">
    <property type="entry name" value="Carb-bd_dom_fam9"/>
</dbReference>
<feature type="domain" description="Carbohydrate-binding" evidence="2">
    <location>
        <begin position="565"/>
        <end position="751"/>
    </location>
</feature>
<dbReference type="EMBL" id="VMBG01000001">
    <property type="protein sequence ID" value="TSJ78570.1"/>
    <property type="molecule type" value="Genomic_DNA"/>
</dbReference>
<organism evidence="3 4">
    <name type="scientific">Rariglobus hedericola</name>
    <dbReference type="NCBI Taxonomy" id="2597822"/>
    <lineage>
        <taxon>Bacteria</taxon>
        <taxon>Pseudomonadati</taxon>
        <taxon>Verrucomicrobiota</taxon>
        <taxon>Opitutia</taxon>
        <taxon>Opitutales</taxon>
        <taxon>Opitutaceae</taxon>
        <taxon>Rariglobus</taxon>
    </lineage>
</organism>
<dbReference type="SUPFAM" id="SSF51445">
    <property type="entry name" value="(Trans)glycosidases"/>
    <property type="match status" value="1"/>
</dbReference>
<keyword evidence="1" id="KW-0732">Signal</keyword>
<comment type="caution">
    <text evidence="3">The sequence shown here is derived from an EMBL/GenBank/DDBJ whole genome shotgun (WGS) entry which is preliminary data.</text>
</comment>
<dbReference type="GO" id="GO:0004553">
    <property type="term" value="F:hydrolase activity, hydrolyzing O-glycosyl compounds"/>
    <property type="evidence" value="ECO:0007669"/>
    <property type="project" value="InterPro"/>
</dbReference>
<dbReference type="RefSeq" id="WP_144228911.1">
    <property type="nucleotide sequence ID" value="NZ_CBCRVV010000002.1"/>
</dbReference>
<dbReference type="OrthoDB" id="9760450at2"/>
<evidence type="ECO:0000256" key="1">
    <source>
        <dbReference type="SAM" id="SignalP"/>
    </source>
</evidence>
<dbReference type="AlphaFoldDB" id="A0A556QPJ8"/>
<dbReference type="Pfam" id="PF06452">
    <property type="entry name" value="CBM9_1"/>
    <property type="match status" value="1"/>
</dbReference>
<accession>A0A556QPJ8</accession>
<feature type="chain" id="PRO_5021872247" description="Carbohydrate-binding domain-containing protein" evidence="1">
    <location>
        <begin position="25"/>
        <end position="753"/>
    </location>
</feature>